<evidence type="ECO:0000313" key="6">
    <source>
        <dbReference type="EMBL" id="TWX63283.1"/>
    </source>
</evidence>
<feature type="domain" description="Redoxin" evidence="4">
    <location>
        <begin position="40"/>
        <end position="159"/>
    </location>
</feature>
<reference evidence="6 8" key="1">
    <citation type="submission" date="2019-07" db="EMBL/GenBank/DDBJ databases">
        <title>Genomes of sea-ice associated Colwellia species.</title>
        <authorList>
            <person name="Bowman J.P."/>
        </authorList>
    </citation>
    <scope>NUCLEOTIDE SEQUENCE [LARGE SCALE GENOMIC DNA]</scope>
    <source>
        <strain evidence="5 7">ACAM 607</strain>
        <strain evidence="6 8">IC036</strain>
    </source>
</reference>
<dbReference type="Proteomes" id="UP000321917">
    <property type="component" value="Unassembled WGS sequence"/>
</dbReference>
<keyword evidence="3" id="KW-0676">Redox-active center</keyword>
<dbReference type="SUPFAM" id="SSF52833">
    <property type="entry name" value="Thioredoxin-like"/>
    <property type="match status" value="1"/>
</dbReference>
<evidence type="ECO:0000313" key="8">
    <source>
        <dbReference type="Proteomes" id="UP000321917"/>
    </source>
</evidence>
<comment type="subcellular location">
    <subcellularLocation>
        <location evidence="1">Cell envelope</location>
    </subcellularLocation>
</comment>
<dbReference type="EMBL" id="VOLR01000035">
    <property type="protein sequence ID" value="TWX54503.1"/>
    <property type="molecule type" value="Genomic_DNA"/>
</dbReference>
<dbReference type="PANTHER" id="PTHR42852">
    <property type="entry name" value="THIOL:DISULFIDE INTERCHANGE PROTEIN DSBE"/>
    <property type="match status" value="1"/>
</dbReference>
<dbReference type="Gene3D" id="3.40.30.10">
    <property type="entry name" value="Glutaredoxin"/>
    <property type="match status" value="1"/>
</dbReference>
<dbReference type="GO" id="GO:0017004">
    <property type="term" value="P:cytochrome complex assembly"/>
    <property type="evidence" value="ECO:0007669"/>
    <property type="project" value="UniProtKB-KW"/>
</dbReference>
<protein>
    <submittedName>
        <fullName evidence="6">TlpA family protein disulfide reductase</fullName>
    </submittedName>
</protein>
<dbReference type="CDD" id="cd02966">
    <property type="entry name" value="TlpA_like_family"/>
    <property type="match status" value="1"/>
</dbReference>
<dbReference type="InterPro" id="IPR017937">
    <property type="entry name" value="Thioredoxin_CS"/>
</dbReference>
<dbReference type="AlphaFoldDB" id="A0A5C6Q363"/>
<comment type="caution">
    <text evidence="6">The sequence shown here is derived from an EMBL/GenBank/DDBJ whole genome shotgun (WGS) entry which is preliminary data.</text>
</comment>
<dbReference type="PROSITE" id="PS00194">
    <property type="entry name" value="THIOREDOXIN_1"/>
    <property type="match status" value="1"/>
</dbReference>
<dbReference type="OrthoDB" id="9796554at2"/>
<keyword evidence="7" id="KW-1185">Reference proteome</keyword>
<gene>
    <name evidence="5" type="ORF">ESZ26_17690</name>
    <name evidence="6" type="ORF">ESZ27_17275</name>
</gene>
<keyword evidence="2" id="KW-0201">Cytochrome c-type biogenesis</keyword>
<evidence type="ECO:0000259" key="4">
    <source>
        <dbReference type="Pfam" id="PF08534"/>
    </source>
</evidence>
<dbReference type="InterPro" id="IPR050553">
    <property type="entry name" value="Thioredoxin_ResA/DsbE_sf"/>
</dbReference>
<dbReference type="PANTHER" id="PTHR42852:SF17">
    <property type="entry name" value="THIOREDOXIN-LIKE PROTEIN HI_1115"/>
    <property type="match status" value="1"/>
</dbReference>
<proteinExistence type="predicted"/>
<evidence type="ECO:0000256" key="3">
    <source>
        <dbReference type="ARBA" id="ARBA00023284"/>
    </source>
</evidence>
<name>A0A5C6Q363_9GAMM</name>
<accession>A0A5C6Q363</accession>
<dbReference type="Pfam" id="PF08534">
    <property type="entry name" value="Redoxin"/>
    <property type="match status" value="1"/>
</dbReference>
<dbReference type="GO" id="GO:0030313">
    <property type="term" value="C:cell envelope"/>
    <property type="evidence" value="ECO:0007669"/>
    <property type="project" value="UniProtKB-SubCell"/>
</dbReference>
<evidence type="ECO:0000313" key="5">
    <source>
        <dbReference type="EMBL" id="TWX54503.1"/>
    </source>
</evidence>
<evidence type="ECO:0000256" key="2">
    <source>
        <dbReference type="ARBA" id="ARBA00022748"/>
    </source>
</evidence>
<dbReference type="InterPro" id="IPR036249">
    <property type="entry name" value="Thioredoxin-like_sf"/>
</dbReference>
<evidence type="ECO:0000256" key="1">
    <source>
        <dbReference type="ARBA" id="ARBA00004196"/>
    </source>
</evidence>
<organism evidence="6 8">
    <name type="scientific">Colwellia hornerae</name>
    <dbReference type="NCBI Taxonomy" id="89402"/>
    <lineage>
        <taxon>Bacteria</taxon>
        <taxon>Pseudomonadati</taxon>
        <taxon>Pseudomonadota</taxon>
        <taxon>Gammaproteobacteria</taxon>
        <taxon>Alteromonadales</taxon>
        <taxon>Colwelliaceae</taxon>
        <taxon>Colwellia</taxon>
    </lineage>
</organism>
<dbReference type="Proteomes" id="UP000321525">
    <property type="component" value="Unassembled WGS sequence"/>
</dbReference>
<dbReference type="InterPro" id="IPR013740">
    <property type="entry name" value="Redoxin"/>
</dbReference>
<sequence>MTLKKWILISLPILFFIGFAGANYLGFLSPSFSSVVHKPIQRIDLIDLQGNRHSFDELKGSDTVIYFFASWCTPCYKSLMTLEQVTANKQLPINLLAVALDEDIDEINRMLIKTGFTGKVWIASEGTMALQKRYFGNERRGVPYVVKLDKDTNIIERSYKLNQLTQWQAVLRDGVSLNKMKSL</sequence>
<dbReference type="GO" id="GO:0016491">
    <property type="term" value="F:oxidoreductase activity"/>
    <property type="evidence" value="ECO:0007669"/>
    <property type="project" value="InterPro"/>
</dbReference>
<dbReference type="EMBL" id="VOLQ01000047">
    <property type="protein sequence ID" value="TWX63283.1"/>
    <property type="molecule type" value="Genomic_DNA"/>
</dbReference>
<evidence type="ECO:0000313" key="7">
    <source>
        <dbReference type="Proteomes" id="UP000321525"/>
    </source>
</evidence>